<dbReference type="Proteomes" id="UP000269221">
    <property type="component" value="Unassembled WGS sequence"/>
</dbReference>
<dbReference type="EMBL" id="QRBI01000093">
    <property type="protein sequence ID" value="RMC21071.1"/>
    <property type="molecule type" value="Genomic_DNA"/>
</dbReference>
<evidence type="ECO:0000313" key="2">
    <source>
        <dbReference type="EMBL" id="RMC21071.1"/>
    </source>
</evidence>
<evidence type="ECO:0000256" key="1">
    <source>
        <dbReference type="SAM" id="MobiDB-lite"/>
    </source>
</evidence>
<comment type="caution">
    <text evidence="2">The sequence shown here is derived from an EMBL/GenBank/DDBJ whole genome shotgun (WGS) entry which is preliminary data.</text>
</comment>
<keyword evidence="3" id="KW-1185">Reference proteome</keyword>
<feature type="region of interest" description="Disordered" evidence="1">
    <location>
        <begin position="1"/>
        <end position="35"/>
    </location>
</feature>
<accession>A0A3M0L7K0</accession>
<gene>
    <name evidence="2" type="ORF">DUI87_01928</name>
</gene>
<organism evidence="2 3">
    <name type="scientific">Hirundo rustica rustica</name>
    <dbReference type="NCBI Taxonomy" id="333673"/>
    <lineage>
        <taxon>Eukaryota</taxon>
        <taxon>Metazoa</taxon>
        <taxon>Chordata</taxon>
        <taxon>Craniata</taxon>
        <taxon>Vertebrata</taxon>
        <taxon>Euteleostomi</taxon>
        <taxon>Archelosauria</taxon>
        <taxon>Archosauria</taxon>
        <taxon>Dinosauria</taxon>
        <taxon>Saurischia</taxon>
        <taxon>Theropoda</taxon>
        <taxon>Coelurosauria</taxon>
        <taxon>Aves</taxon>
        <taxon>Neognathae</taxon>
        <taxon>Neoaves</taxon>
        <taxon>Telluraves</taxon>
        <taxon>Australaves</taxon>
        <taxon>Passeriformes</taxon>
        <taxon>Sylvioidea</taxon>
        <taxon>Hirundinidae</taxon>
        <taxon>Hirundo</taxon>
    </lineage>
</organism>
<name>A0A3M0L7K0_HIRRU</name>
<evidence type="ECO:0000313" key="3">
    <source>
        <dbReference type="Proteomes" id="UP000269221"/>
    </source>
</evidence>
<proteinExistence type="predicted"/>
<feature type="compositionally biased region" description="Basic and acidic residues" evidence="1">
    <location>
        <begin position="1"/>
        <end position="14"/>
    </location>
</feature>
<dbReference type="AlphaFoldDB" id="A0A3M0L7K0"/>
<sequence>MFQEAEEREREPGRNRGISSFGPRKDIGPEPIGSGVEKNEDEYEYSFECHWVTHCPDPTQKSSINSSWFPPILYSNSYKEICQFCLHKELDFLDRLIMLEVKLSVALGMLCQVVTPHEPLLTEGVWKLFFTCVGSVVPGVRDAQRPFFGLNQPQSVRRVRLVSGRALRGCWTLRHRGAVPHVVQAASAGVVCPTLARQLRPVVSPLRVGADPQLARVNTDTKFPVRFGFSA</sequence>
<reference evidence="2 3" key="1">
    <citation type="submission" date="2018-07" db="EMBL/GenBank/DDBJ databases">
        <title>A high quality draft genome assembly of the barn swallow (H. rustica rustica).</title>
        <authorList>
            <person name="Formenti G."/>
            <person name="Chiara M."/>
            <person name="Poveda L."/>
            <person name="Francoijs K.-J."/>
            <person name="Bonisoli-Alquati A."/>
            <person name="Canova L."/>
            <person name="Gianfranceschi L."/>
            <person name="Horner D.S."/>
            <person name="Saino N."/>
        </authorList>
    </citation>
    <scope>NUCLEOTIDE SEQUENCE [LARGE SCALE GENOMIC DNA]</scope>
    <source>
        <strain evidence="2">Chelidonia</strain>
        <tissue evidence="2">Blood</tissue>
    </source>
</reference>
<protein>
    <submittedName>
        <fullName evidence="2">Uncharacterized protein</fullName>
    </submittedName>
</protein>